<dbReference type="Gene3D" id="1.10.10.10">
    <property type="entry name" value="Winged helix-like DNA-binding domain superfamily/Winged helix DNA-binding domain"/>
    <property type="match status" value="1"/>
</dbReference>
<dbReference type="Pfam" id="PF00931">
    <property type="entry name" value="NB-ARC"/>
    <property type="match status" value="1"/>
</dbReference>
<feature type="domain" description="NB-ARC" evidence="7">
    <location>
        <begin position="159"/>
        <end position="318"/>
    </location>
</feature>
<dbReference type="InterPro" id="IPR050905">
    <property type="entry name" value="Plant_NBS-LRR"/>
</dbReference>
<evidence type="ECO:0000313" key="10">
    <source>
        <dbReference type="Proteomes" id="UP001324115"/>
    </source>
</evidence>
<keyword evidence="5" id="KW-0611">Plant defense</keyword>
<dbReference type="InterPro" id="IPR057135">
    <property type="entry name" value="At4g27190-like_LRR"/>
</dbReference>
<dbReference type="AlphaFoldDB" id="A0AAN7EN70"/>
<keyword evidence="2" id="KW-0433">Leucine-rich repeat</keyword>
<dbReference type="SUPFAM" id="SSF52540">
    <property type="entry name" value="P-loop containing nucleoside triphosphate hydrolases"/>
    <property type="match status" value="1"/>
</dbReference>
<reference evidence="9 10" key="1">
    <citation type="journal article" date="2023" name="G3 (Bethesda)">
        <title>A haplotype-resolved chromosome-scale genome for Quercus rubra L. provides insights into the genetics of adaptive traits for red oak species.</title>
        <authorList>
            <person name="Kapoor B."/>
            <person name="Jenkins J."/>
            <person name="Schmutz J."/>
            <person name="Zhebentyayeva T."/>
            <person name="Kuelheim C."/>
            <person name="Coggeshall M."/>
            <person name="Heim C."/>
            <person name="Lasky J.R."/>
            <person name="Leites L."/>
            <person name="Islam-Faridi N."/>
            <person name="Romero-Severson J."/>
            <person name="DeLeo V.L."/>
            <person name="Lucas S.M."/>
            <person name="Lazic D."/>
            <person name="Gailing O."/>
            <person name="Carlson J."/>
            <person name="Staton M."/>
        </authorList>
    </citation>
    <scope>NUCLEOTIDE SEQUENCE [LARGE SCALE GENOMIC DNA]</scope>
    <source>
        <strain evidence="9">Pseudo-F2</strain>
    </source>
</reference>
<dbReference type="Gene3D" id="3.40.50.300">
    <property type="entry name" value="P-loop containing nucleotide triphosphate hydrolases"/>
    <property type="match status" value="1"/>
</dbReference>
<dbReference type="GO" id="GO:0043531">
    <property type="term" value="F:ADP binding"/>
    <property type="evidence" value="ECO:0007669"/>
    <property type="project" value="InterPro"/>
</dbReference>
<dbReference type="InterPro" id="IPR002182">
    <property type="entry name" value="NB-ARC"/>
</dbReference>
<keyword evidence="3" id="KW-0677">Repeat</keyword>
<evidence type="ECO:0000256" key="1">
    <source>
        <dbReference type="ARBA" id="ARBA00008894"/>
    </source>
</evidence>
<dbReference type="Pfam" id="PF23247">
    <property type="entry name" value="LRR_RPS2"/>
    <property type="match status" value="3"/>
</dbReference>
<dbReference type="GO" id="GO:0006952">
    <property type="term" value="P:defense response"/>
    <property type="evidence" value="ECO:0007669"/>
    <property type="project" value="UniProtKB-KW"/>
</dbReference>
<dbReference type="EMBL" id="JAXUIC010000008">
    <property type="protein sequence ID" value="KAK4576178.1"/>
    <property type="molecule type" value="Genomic_DNA"/>
</dbReference>
<keyword evidence="10" id="KW-1185">Reference proteome</keyword>
<dbReference type="FunFam" id="3.40.50.300:FF:001091">
    <property type="entry name" value="Probable disease resistance protein At1g61300"/>
    <property type="match status" value="1"/>
</dbReference>
<evidence type="ECO:0000313" key="9">
    <source>
        <dbReference type="EMBL" id="KAK4576178.1"/>
    </source>
</evidence>
<dbReference type="FunFam" id="1.10.10.10:FF:000322">
    <property type="entry name" value="Probable disease resistance protein At1g63360"/>
    <property type="match status" value="1"/>
</dbReference>
<evidence type="ECO:0000256" key="3">
    <source>
        <dbReference type="ARBA" id="ARBA00022737"/>
    </source>
</evidence>
<protein>
    <submittedName>
        <fullName evidence="9">Uncharacterized protein</fullName>
    </submittedName>
</protein>
<feature type="domain" description="Disease resistance protein At4g27190-like leucine-rich repeats" evidence="8">
    <location>
        <begin position="738"/>
        <end position="836"/>
    </location>
</feature>
<dbReference type="Proteomes" id="UP001324115">
    <property type="component" value="Unassembled WGS sequence"/>
</dbReference>
<dbReference type="EMBL" id="JAXUIC010000008">
    <property type="protein sequence ID" value="KAK4576177.1"/>
    <property type="molecule type" value="Genomic_DNA"/>
</dbReference>
<dbReference type="EMBL" id="JAXUIC010000008">
    <property type="protein sequence ID" value="KAK4576179.1"/>
    <property type="molecule type" value="Genomic_DNA"/>
</dbReference>
<name>A0AAN7EN70_QUERU</name>
<dbReference type="PANTHER" id="PTHR33463">
    <property type="entry name" value="NB-ARC DOMAIN-CONTAINING PROTEIN-RELATED"/>
    <property type="match status" value="1"/>
</dbReference>
<dbReference type="InterPro" id="IPR036388">
    <property type="entry name" value="WH-like_DNA-bd_sf"/>
</dbReference>
<dbReference type="GO" id="GO:0005524">
    <property type="term" value="F:ATP binding"/>
    <property type="evidence" value="ECO:0007669"/>
    <property type="project" value="UniProtKB-KW"/>
</dbReference>
<keyword evidence="6" id="KW-0067">ATP-binding</keyword>
<feature type="domain" description="Disease resistance protein At4g27190-like leucine-rich repeats" evidence="8">
    <location>
        <begin position="855"/>
        <end position="981"/>
    </location>
</feature>
<proteinExistence type="inferred from homology"/>
<dbReference type="InterPro" id="IPR032675">
    <property type="entry name" value="LRR_dom_sf"/>
</dbReference>
<dbReference type="Gene3D" id="1.10.8.430">
    <property type="entry name" value="Helical domain of apoptotic protease-activating factors"/>
    <property type="match status" value="1"/>
</dbReference>
<evidence type="ECO:0000256" key="5">
    <source>
        <dbReference type="ARBA" id="ARBA00022821"/>
    </source>
</evidence>
<dbReference type="SUPFAM" id="SSF52047">
    <property type="entry name" value="RNI-like"/>
    <property type="match status" value="1"/>
</dbReference>
<dbReference type="Gene3D" id="3.80.10.10">
    <property type="entry name" value="Ribonuclease Inhibitor"/>
    <property type="match status" value="2"/>
</dbReference>
<evidence type="ECO:0000256" key="2">
    <source>
        <dbReference type="ARBA" id="ARBA00022614"/>
    </source>
</evidence>
<evidence type="ECO:0000256" key="4">
    <source>
        <dbReference type="ARBA" id="ARBA00022741"/>
    </source>
</evidence>
<dbReference type="PANTHER" id="PTHR33463:SF135">
    <property type="entry name" value="RESISTANCE PROTEIN RPS2, PUTATIVE-RELATED"/>
    <property type="match status" value="1"/>
</dbReference>
<evidence type="ECO:0000256" key="6">
    <source>
        <dbReference type="ARBA" id="ARBA00022840"/>
    </source>
</evidence>
<keyword evidence="4" id="KW-0547">Nucleotide-binding</keyword>
<organism evidence="9 10">
    <name type="scientific">Quercus rubra</name>
    <name type="common">Northern red oak</name>
    <name type="synonym">Quercus borealis</name>
    <dbReference type="NCBI Taxonomy" id="3512"/>
    <lineage>
        <taxon>Eukaryota</taxon>
        <taxon>Viridiplantae</taxon>
        <taxon>Streptophyta</taxon>
        <taxon>Embryophyta</taxon>
        <taxon>Tracheophyta</taxon>
        <taxon>Spermatophyta</taxon>
        <taxon>Magnoliopsida</taxon>
        <taxon>eudicotyledons</taxon>
        <taxon>Gunneridae</taxon>
        <taxon>Pentapetalae</taxon>
        <taxon>rosids</taxon>
        <taxon>fabids</taxon>
        <taxon>Fagales</taxon>
        <taxon>Fagaceae</taxon>
        <taxon>Quercus</taxon>
    </lineage>
</organism>
<dbReference type="InterPro" id="IPR042197">
    <property type="entry name" value="Apaf_helical"/>
</dbReference>
<evidence type="ECO:0000259" key="7">
    <source>
        <dbReference type="Pfam" id="PF00931"/>
    </source>
</evidence>
<comment type="caution">
    <text evidence="9">The sequence shown here is derived from an EMBL/GenBank/DDBJ whole genome shotgun (WGS) entry which is preliminary data.</text>
</comment>
<feature type="domain" description="Disease resistance protein At4g27190-like leucine-rich repeats" evidence="8">
    <location>
        <begin position="1085"/>
        <end position="1201"/>
    </location>
</feature>
<sequence length="1215" mass="139190">MESATSILFEIGKYTVKPIKRQVRYLFHLNIIFNDLRKAKEELVLIQAMVQERVERARMNTEVTEKNVQEWLTNVNQVVADMHTLENKIEENKKSCNDQFPNWIGKYKLSKEATQMAMTMRKLHLEGNFTQVAHRSPTPGIEIFLSTDFEMFESRKLAFQQIMEALCDNNSYRIGVYGMGGVGKTTLVKEVFKKAKESNLFNDIVMATMSLTPDIGRIQGEIADQLNLKLDEESSSARANRICLRIKNVEKILIILDDVWKDVELEVIGIPYRDDHKGCKILLTTRSDHVCNLMDCGRKIPLNFLSEKESLGLIKKFACIVDDYPPLNDVVLKVVKECKGLPIAIVTVGKALARKPLNEWKVALKQLKESRLMDIEGVDEEKNVYVCLKWSYNRLKRKTRFCFLLCSLFPEDYDISIEELTRYVMGLDEFGTINCLEEVRNEVRVTINKLIDSCLLLESNRETHVKMHDMVRDVALWIASGGDNEFKLRVCTRLEKNENFDSMTAISLMTSNTEKPTSKLSCPRLKILLLGQNELGLSEVSETLFAEMNVLKVLSLRLKVLSPESFDSFTNLRSLYLSRCIFTNIYSLGKLKRLEILSLYHCRMDALPNELGELQNLRLLDLMRCECDQQKPIPPGLLQRLSLLEQLYIVKDNFKDWDDVNRCIVNLSELSSLSRLIVLSLHLSMKRLPEGFVFPDLQRYDISINTRYGYHIFTGRQIPEYPNSRILRIIKLDASSPNAFKLLFSNVEYLSIDSCGMEYLIDITGGNHAVMFSNLVKLSLQNLSCLRTICQGPDHQLTFSNLTVLELNYCRLLTKLLSPVVAQSLGKLENLKLSNCSALKQIISKEDRMPLHSQNQHISLPKLRFLEIVGCNQLEYIFPITVAQSVPLLETLIMRKLPKLKQVFGHEDEGEVGDGNDVILSQLRWLILEDLPHFGSLYRGTCSSMWPSLEALKVVNCPEMKSSFAADLEANMRALGKKLKVLHVESRLCDIVLLLLTQGLLNLEDLGINNCEELEEMFKPEGFLSQGNHQEELLLSRLTVSRCKRLRQLFTLTIAKSLQKLTFLNIDRCDELEHLITQDDQILPEAHLQHTCFPQLVEVSVNECNKMTCLFPVTIADGLLRLRRVEIKGASQFVEVFAQKDGREGQIRKDVILPKLKYLRFTQLPCLVNLCPRNYHFTLPSLYRLELDVLTCPDITGCFTRTLDNVVHVNGESSR</sequence>
<evidence type="ECO:0000259" key="8">
    <source>
        <dbReference type="Pfam" id="PF23247"/>
    </source>
</evidence>
<gene>
    <name evidence="9" type="ORF">RGQ29_026928</name>
</gene>
<dbReference type="SUPFAM" id="SSF52058">
    <property type="entry name" value="L domain-like"/>
    <property type="match status" value="1"/>
</dbReference>
<comment type="similarity">
    <text evidence="1">Belongs to the disease resistance NB-LRR family.</text>
</comment>
<dbReference type="InterPro" id="IPR027417">
    <property type="entry name" value="P-loop_NTPase"/>
</dbReference>
<accession>A0AAN7EN70</accession>
<dbReference type="PRINTS" id="PR00364">
    <property type="entry name" value="DISEASERSIST"/>
</dbReference>